<feature type="compositionally biased region" description="Basic residues" evidence="1">
    <location>
        <begin position="842"/>
        <end position="858"/>
    </location>
</feature>
<dbReference type="RefSeq" id="WP_167472901.1">
    <property type="nucleotide sequence ID" value="NZ_CP046172.1"/>
</dbReference>
<dbReference type="KEGG" id="nah:F5544_09745"/>
<dbReference type="Proteomes" id="UP000503540">
    <property type="component" value="Chromosome"/>
</dbReference>
<feature type="compositionally biased region" description="Low complexity" evidence="1">
    <location>
        <begin position="1"/>
        <end position="18"/>
    </location>
</feature>
<protein>
    <submittedName>
        <fullName evidence="2">Uncharacterized protein</fullName>
    </submittedName>
</protein>
<keyword evidence="3" id="KW-1185">Reference proteome</keyword>
<gene>
    <name evidence="2" type="ORF">F5544_09745</name>
</gene>
<proteinExistence type="predicted"/>
<feature type="region of interest" description="Disordered" evidence="1">
    <location>
        <begin position="1"/>
        <end position="21"/>
    </location>
</feature>
<organism evidence="2 3">
    <name type="scientific">Nocardia arthritidis</name>
    <dbReference type="NCBI Taxonomy" id="228602"/>
    <lineage>
        <taxon>Bacteria</taxon>
        <taxon>Bacillati</taxon>
        <taxon>Actinomycetota</taxon>
        <taxon>Actinomycetes</taxon>
        <taxon>Mycobacteriales</taxon>
        <taxon>Nocardiaceae</taxon>
        <taxon>Nocardia</taxon>
    </lineage>
</organism>
<reference evidence="2 3" key="1">
    <citation type="journal article" date="2019" name="ACS Chem. Biol.">
        <title>Identification and Mobilization of a Cryptic Antibiotic Biosynthesis Gene Locus from a Human-Pathogenic Nocardia Isolate.</title>
        <authorList>
            <person name="Herisse M."/>
            <person name="Ishida K."/>
            <person name="Porter J.L."/>
            <person name="Howden B."/>
            <person name="Hertweck C."/>
            <person name="Stinear T.P."/>
            <person name="Pidot S.J."/>
        </authorList>
    </citation>
    <scope>NUCLEOTIDE SEQUENCE [LARGE SCALE GENOMIC DNA]</scope>
    <source>
        <strain evidence="2 3">AUSMDU00012717</strain>
    </source>
</reference>
<sequence length="858" mass="94398">MTVDLTTNPTSPPSTSNSQTRLKGITAMSEFEFWRDVIGDDPVVDGVVYSATEWESDGEGGVQRIADRVRRELGERFDPEVRAHADLTDLLDSPFSVTFAASASAADNRVIQIAFYHVWTAFELEAQAGRLPEIGSSAIGPYDPADLRVAGEYRIESESLDRLLQYLATEPVLQDHSSPTDQTTERPPIVVPEKERTVLQQHQSRIDTLRDAVRSARSPATLAAAREQVVAELRRHEASAPGLHGGASDVDTAVYDITRDEYRTLVASLDDRIQRRSSAQAEPTTQMGAQRARPAAVGEQNRALVLATKERALREDEIIALPDDLADAAEVVNPGVANLGAAVRTQPTDATVRDHRSRIRARFDPQYEAYSELEKVRGQGVSVVFAAATDAQPHRVVQITFTKHHEFAARELVADPEWVPSPSAPTSMYLDGVALRPIGDYRLDDAERLGAVVDQLRRGPTLNGEQPSRSAPVVVPAAHEAILLGFLTDLDNHLGRVQAKGTLDALLAAHQAVSSEMGVMRLEDMHPEIYWECEVLQAELDERIGRVLNGLEPLDEKATGYIDSDPWRAYPDSPTAGLIDSADTRSAQIADRIEIAVRQRFDPTYPQWKALHDAETRGAYVEFAAPAAGNPGRRVSITYNSGAGQWQAREYRREHNEHINLTEYVGEYRVDSGVHPWLGEFLDGLETRPVLIDARTGEAIPRPAVHPPDEAQAQLWKYATDVADLATGLDRARETTSYRAAYKELVDSITEPGHSAEWSHAAAQLLYEFGGRIAISDAFRESSDCATDVIGDRVRPPEPTNRGGRLSDGSRNGARGGDHTQGGPAERAEATSPDSTKSWAQRIRRGRSKPPAHRHRRI</sequence>
<accession>A0A6G9Y9E5</accession>
<evidence type="ECO:0000313" key="3">
    <source>
        <dbReference type="Proteomes" id="UP000503540"/>
    </source>
</evidence>
<feature type="region of interest" description="Disordered" evidence="1">
    <location>
        <begin position="788"/>
        <end position="858"/>
    </location>
</feature>
<dbReference type="AlphaFoldDB" id="A0A6G9Y9E5"/>
<name>A0A6G9Y9E5_9NOCA</name>
<dbReference type="EMBL" id="CP046172">
    <property type="protein sequence ID" value="QIS09849.1"/>
    <property type="molecule type" value="Genomic_DNA"/>
</dbReference>
<evidence type="ECO:0000313" key="2">
    <source>
        <dbReference type="EMBL" id="QIS09849.1"/>
    </source>
</evidence>
<evidence type="ECO:0000256" key="1">
    <source>
        <dbReference type="SAM" id="MobiDB-lite"/>
    </source>
</evidence>
<feature type="compositionally biased region" description="Polar residues" evidence="1">
    <location>
        <begin position="276"/>
        <end position="288"/>
    </location>
</feature>
<feature type="region of interest" description="Disordered" evidence="1">
    <location>
        <begin position="274"/>
        <end position="295"/>
    </location>
</feature>